<gene>
    <name evidence="2" type="ORF">DXD90_15210</name>
</gene>
<dbReference type="EMBL" id="QSOF01000023">
    <property type="protein sequence ID" value="RGI73738.1"/>
    <property type="molecule type" value="Genomic_DNA"/>
</dbReference>
<accession>A0A374MQS5</accession>
<dbReference type="InterPro" id="IPR038707">
    <property type="entry name" value="TraQ_sf"/>
</dbReference>
<evidence type="ECO:0000313" key="3">
    <source>
        <dbReference type="Proteomes" id="UP000263754"/>
    </source>
</evidence>
<evidence type="ECO:0000256" key="1">
    <source>
        <dbReference type="SAM" id="MobiDB-lite"/>
    </source>
</evidence>
<dbReference type="Pfam" id="PF12988">
    <property type="entry name" value="TraQ_transposon"/>
    <property type="match status" value="1"/>
</dbReference>
<dbReference type="AlphaFoldDB" id="A0A374MQS5"/>
<protein>
    <submittedName>
        <fullName evidence="2">DUF3872 domain-containing protein</fullName>
    </submittedName>
</protein>
<sequence length="165" mass="18855">MKTTSMKNERRMAGWLVLWCMGLLAMAVSSCDSELDVQQQYPFTVETMPVPKQLAKGETAEIRCEVKSEGDFDGTVYTIRYFQYDGTGSLKLENGMVFKPNDRYLLEDVKFRLYYTSQCDEAQNLVVVVENNWGDLVEMEFDFNHADEESENEPKSSQPDKEGGA</sequence>
<proteinExistence type="predicted"/>
<name>A0A374MQS5_BACUN</name>
<feature type="region of interest" description="Disordered" evidence="1">
    <location>
        <begin position="145"/>
        <end position="165"/>
    </location>
</feature>
<evidence type="ECO:0000313" key="2">
    <source>
        <dbReference type="EMBL" id="RGI73738.1"/>
    </source>
</evidence>
<dbReference type="PROSITE" id="PS51257">
    <property type="entry name" value="PROKAR_LIPOPROTEIN"/>
    <property type="match status" value="1"/>
</dbReference>
<organism evidence="2 3">
    <name type="scientific">Bacteroides uniformis</name>
    <dbReference type="NCBI Taxonomy" id="820"/>
    <lineage>
        <taxon>Bacteria</taxon>
        <taxon>Pseudomonadati</taxon>
        <taxon>Bacteroidota</taxon>
        <taxon>Bacteroidia</taxon>
        <taxon>Bacteroidales</taxon>
        <taxon>Bacteroidaceae</taxon>
        <taxon>Bacteroides</taxon>
    </lineage>
</organism>
<reference evidence="2 3" key="1">
    <citation type="submission" date="2018-08" db="EMBL/GenBank/DDBJ databases">
        <title>A genome reference for cultivated species of the human gut microbiota.</title>
        <authorList>
            <person name="Zou Y."/>
            <person name="Xue W."/>
            <person name="Luo G."/>
        </authorList>
    </citation>
    <scope>NUCLEOTIDE SEQUENCE [LARGE SCALE GENOMIC DNA]</scope>
    <source>
        <strain evidence="2 3">TM10-17</strain>
    </source>
</reference>
<comment type="caution">
    <text evidence="2">The sequence shown here is derived from an EMBL/GenBank/DDBJ whole genome shotgun (WGS) entry which is preliminary data.</text>
</comment>
<dbReference type="Proteomes" id="UP000263754">
    <property type="component" value="Unassembled WGS sequence"/>
</dbReference>
<dbReference type="Gene3D" id="2.60.40.2410">
    <property type="entry name" value="Uncharacterised protein PF12988, DUF3872"/>
    <property type="match status" value="1"/>
</dbReference>
<dbReference type="InterPro" id="IPR024355">
    <property type="entry name" value="TraQ_bacteroidetes"/>
</dbReference>